<proteinExistence type="predicted"/>
<accession>A0A382J8M0</accession>
<dbReference type="EMBL" id="UINC01071911">
    <property type="protein sequence ID" value="SVC07171.1"/>
    <property type="molecule type" value="Genomic_DNA"/>
</dbReference>
<name>A0A382J8M0_9ZZZZ</name>
<evidence type="ECO:0000256" key="1">
    <source>
        <dbReference type="SAM" id="MobiDB-lite"/>
    </source>
</evidence>
<gene>
    <name evidence="2" type="ORF">METZ01_LOCUS260025</name>
</gene>
<reference evidence="2" key="1">
    <citation type="submission" date="2018-05" db="EMBL/GenBank/DDBJ databases">
        <authorList>
            <person name="Lanie J.A."/>
            <person name="Ng W.-L."/>
            <person name="Kazmierczak K.M."/>
            <person name="Andrzejewski T.M."/>
            <person name="Davidsen T.M."/>
            <person name="Wayne K.J."/>
            <person name="Tettelin H."/>
            <person name="Glass J.I."/>
            <person name="Rusch D."/>
            <person name="Podicherti R."/>
            <person name="Tsui H.-C.T."/>
            <person name="Winkler M.E."/>
        </authorList>
    </citation>
    <scope>NUCLEOTIDE SEQUENCE</scope>
</reference>
<organism evidence="2">
    <name type="scientific">marine metagenome</name>
    <dbReference type="NCBI Taxonomy" id="408172"/>
    <lineage>
        <taxon>unclassified sequences</taxon>
        <taxon>metagenomes</taxon>
        <taxon>ecological metagenomes</taxon>
    </lineage>
</organism>
<feature type="non-terminal residue" evidence="2">
    <location>
        <position position="350"/>
    </location>
</feature>
<protein>
    <submittedName>
        <fullName evidence="2">Uncharacterized protein</fullName>
    </submittedName>
</protein>
<sequence>SAAESLKFVTSSYIPVKQIRDANSYGQGGTAGGMTVGGAKDDSSDQVLVERNAIDGALDVFVITNDGANYHFENNKAIASGTGTTLVVSATTLTTANAYANSSVYFTYGGVSYVRKVASSTYNSGTSQATMTLSATLGVTLSGTMPTCNVGPWPRIDGDGHGQQLVLTANTAGTAAAGSVGGVTVVNSGNSFTTATMTVSTQPGASSPSGAVITPIIPPKGGHGYDAVSELGGYYAMINTKLTQSESGAFTTSNDFRKIGLLKDPNTNGGFIRYTSDTADQAKVITYSAANEAVTGDITITQAASGATAYVVDVNAAASTMRVIDTTNGSSDTNGYDSKPGSLQTGSAAT</sequence>
<dbReference type="AlphaFoldDB" id="A0A382J8M0"/>
<feature type="non-terminal residue" evidence="2">
    <location>
        <position position="1"/>
    </location>
</feature>
<feature type="region of interest" description="Disordered" evidence="1">
    <location>
        <begin position="326"/>
        <end position="350"/>
    </location>
</feature>
<evidence type="ECO:0000313" key="2">
    <source>
        <dbReference type="EMBL" id="SVC07171.1"/>
    </source>
</evidence>